<dbReference type="GO" id="GO:0016779">
    <property type="term" value="F:nucleotidyltransferase activity"/>
    <property type="evidence" value="ECO:0007669"/>
    <property type="project" value="UniProtKB-KW"/>
</dbReference>
<evidence type="ECO:0000313" key="7">
    <source>
        <dbReference type="EMBL" id="KAH7040159.1"/>
    </source>
</evidence>
<dbReference type="Gene3D" id="3.90.228.10">
    <property type="match status" value="1"/>
</dbReference>
<dbReference type="Pfam" id="PF00179">
    <property type="entry name" value="UQ_con"/>
    <property type="match status" value="1"/>
</dbReference>
<evidence type="ECO:0000256" key="5">
    <source>
        <dbReference type="SAM" id="MobiDB-lite"/>
    </source>
</evidence>
<evidence type="ECO:0000256" key="2">
    <source>
        <dbReference type="ARBA" id="ARBA00022679"/>
    </source>
</evidence>
<dbReference type="OrthoDB" id="109543at2759"/>
<dbReference type="EMBL" id="JAGTJQ010000001">
    <property type="protein sequence ID" value="KAH7040159.1"/>
    <property type="molecule type" value="Genomic_DNA"/>
</dbReference>
<dbReference type="PANTHER" id="PTHR21328">
    <property type="entry name" value="POLY ADP-RIBOSE POLYMERASE FAMILY, MEMBER PARP"/>
    <property type="match status" value="1"/>
</dbReference>
<protein>
    <recommendedName>
        <fullName evidence="6">UBC core domain-containing protein</fullName>
    </recommendedName>
</protein>
<reference evidence="7" key="1">
    <citation type="journal article" date="2021" name="Nat. Commun.">
        <title>Genetic determinants of endophytism in the Arabidopsis root mycobiome.</title>
        <authorList>
            <person name="Mesny F."/>
            <person name="Miyauchi S."/>
            <person name="Thiergart T."/>
            <person name="Pickel B."/>
            <person name="Atanasova L."/>
            <person name="Karlsson M."/>
            <person name="Huettel B."/>
            <person name="Barry K.W."/>
            <person name="Haridas S."/>
            <person name="Chen C."/>
            <person name="Bauer D."/>
            <person name="Andreopoulos W."/>
            <person name="Pangilinan J."/>
            <person name="LaButti K."/>
            <person name="Riley R."/>
            <person name="Lipzen A."/>
            <person name="Clum A."/>
            <person name="Drula E."/>
            <person name="Henrissat B."/>
            <person name="Kohler A."/>
            <person name="Grigoriev I.V."/>
            <person name="Martin F.M."/>
            <person name="Hacquard S."/>
        </authorList>
    </citation>
    <scope>NUCLEOTIDE SEQUENCE</scope>
    <source>
        <strain evidence="7">MPI-CAGE-CH-0230</strain>
    </source>
</reference>
<dbReference type="InterPro" id="IPR051838">
    <property type="entry name" value="ARTD_PARP"/>
</dbReference>
<dbReference type="SUPFAM" id="SSF54495">
    <property type="entry name" value="UBC-like"/>
    <property type="match status" value="1"/>
</dbReference>
<evidence type="ECO:0000313" key="8">
    <source>
        <dbReference type="Proteomes" id="UP000756346"/>
    </source>
</evidence>
<evidence type="ECO:0000256" key="3">
    <source>
        <dbReference type="ARBA" id="ARBA00022695"/>
    </source>
</evidence>
<dbReference type="GeneID" id="70181758"/>
<comment type="caution">
    <text evidence="7">The sequence shown here is derived from an EMBL/GenBank/DDBJ whole genome shotgun (WGS) entry which is preliminary data.</text>
</comment>
<organism evidence="7 8">
    <name type="scientific">Microdochium trichocladiopsis</name>
    <dbReference type="NCBI Taxonomy" id="1682393"/>
    <lineage>
        <taxon>Eukaryota</taxon>
        <taxon>Fungi</taxon>
        <taxon>Dikarya</taxon>
        <taxon>Ascomycota</taxon>
        <taxon>Pezizomycotina</taxon>
        <taxon>Sordariomycetes</taxon>
        <taxon>Xylariomycetidae</taxon>
        <taxon>Xylariales</taxon>
        <taxon>Microdochiaceae</taxon>
        <taxon>Microdochium</taxon>
    </lineage>
</organism>
<dbReference type="Gene3D" id="3.10.110.10">
    <property type="entry name" value="Ubiquitin Conjugating Enzyme"/>
    <property type="match status" value="1"/>
</dbReference>
<keyword evidence="1" id="KW-0328">Glycosyltransferase</keyword>
<gene>
    <name evidence="7" type="ORF">B0I36DRAFT_310070</name>
</gene>
<proteinExistence type="predicted"/>
<feature type="region of interest" description="Disordered" evidence="5">
    <location>
        <begin position="972"/>
        <end position="995"/>
    </location>
</feature>
<evidence type="ECO:0000259" key="6">
    <source>
        <dbReference type="PROSITE" id="PS50127"/>
    </source>
</evidence>
<dbReference type="GO" id="GO:0003950">
    <property type="term" value="F:NAD+ poly-ADP-ribosyltransferase activity"/>
    <property type="evidence" value="ECO:0007669"/>
    <property type="project" value="InterPro"/>
</dbReference>
<dbReference type="AlphaFoldDB" id="A0A9P8YGV7"/>
<keyword evidence="8" id="KW-1185">Reference proteome</keyword>
<dbReference type="InterPro" id="IPR016135">
    <property type="entry name" value="UBQ-conjugating_enzyme/RWD"/>
</dbReference>
<dbReference type="CDD" id="cd23802">
    <property type="entry name" value="UBCc_UBE2Q"/>
    <property type="match status" value="1"/>
</dbReference>
<accession>A0A9P8YGV7</accession>
<sequence>MPPAAKRDRFLEDARGRIARGQLPGVQSIEWTGDGFSFMFAHICLRPQDHVEIRVLCEDGTYLAYTDSEVPATIASTLEHTSERVSGMTLEAMLAELTDQLRLTAEGRGINDDIALTDVDDWTPDDDAASEAASDEPDFEYGDDIDDDAFFGTPVYSSRQTTTELSTVISSASPERIRRDLEMLKLGGFRVGIVRGFTQSVDDSIVSAAVRVDKLHLPDDTLEAWGLGHEDFIVVLIRYIGSNYTTFEEALELPDNARRLQFRLRKCSTHKPSPQQALSAFAKLNHDKDLDTEGDEPNDYSKTAHLSQLCVGESIDMFMDKDFLGIFKRWARHYSSKTDGWALAMVGVSSTVDGLPRTASAALLHAQENEDDLGARANLPMFLQNEHLDSDEEKSLALVAVQFAMRHFVNCTKYCLICQRRLDTDFESLKPYVCGKPLCLYQYMTLGFAPNVEHEILNQPYVVDLLVSFCHLSLLEDGMGKIGMRQYPVGLGLRVPRIRKRRGPTTSGVNTSYSAPQQPAALTVTESGLEDSIRNTLAGDIINPQEAVLHWSSSTLVVPDWTDATKYKRGQIIGVVVEVPLSSQVLLYHARVEWINMNIISVQMMTRHTLPAEAPSAEALASVESDSAGLQALIVLCDDNIDELEPIDQRHSMLLLLATLPSVAEMRQFLLSSPDGQLSAWSRMVPSALSLLRWIIASNRSCIMQIGNLDLRLTGQGPKQETSDDPRQVLGLDGWLQFRFAQGSPEHELRFQHALRDVKKPQRSLVAWHGSPLKNWHSIIREGLDFQEVAHGRAYGNGVYFARDLQTSLGYSSMRSSTASHEERGWFKSLLNIKQAVSLVELVNNPERFQSTQPYFVVQNCDWIQCRYLFILPAKPEGAPEMVQPSGGVLPSHGKARETPSTQAKDEFTQDAAYKISGMSHKALYIPRLAITSASSSTQRADLLMRRKAEQGHVDDISDALDSEDYKFFHSETKREREARPNSPVPVLKRRRTSDTVMKEAESNEGFQPGSLDFSTLALLSPPSYATPTGTNMLGRELRKLQKVQESTPPAILGWYIDFDRISNLYQWIVELHSFDEALPLARDMREAELQSIVLEIRFGRDFPLSPPFVRIVRPRFLPFMEGGGGHVTAGGAMCMELLTNTGWSPVSSIESVLLQVRMAISSVEPKPARLRSRKRGDNASDYGVGEAFDAYRRAAAVHGWNVPKDFIEALTDN</sequence>
<name>A0A9P8YGV7_9PEZI</name>
<dbReference type="Proteomes" id="UP000756346">
    <property type="component" value="Unassembled WGS sequence"/>
</dbReference>
<keyword evidence="2" id="KW-0808">Transferase</keyword>
<dbReference type="FunFam" id="3.10.110.10:FF:000107">
    <property type="entry name" value="Ubiquitin conjugating enzyme, putative"/>
    <property type="match status" value="1"/>
</dbReference>
<dbReference type="Pfam" id="PF00644">
    <property type="entry name" value="PARP"/>
    <property type="match status" value="1"/>
</dbReference>
<dbReference type="InterPro" id="IPR012317">
    <property type="entry name" value="Poly(ADP-ribose)pol_cat_dom"/>
</dbReference>
<dbReference type="SUPFAM" id="SSF56399">
    <property type="entry name" value="ADP-ribosylation"/>
    <property type="match status" value="1"/>
</dbReference>
<keyword evidence="3" id="KW-0548">Nucleotidyltransferase</keyword>
<keyword evidence="4" id="KW-0520">NAD</keyword>
<evidence type="ECO:0000256" key="1">
    <source>
        <dbReference type="ARBA" id="ARBA00022676"/>
    </source>
</evidence>
<dbReference type="InterPro" id="IPR000608">
    <property type="entry name" value="UBC"/>
</dbReference>
<evidence type="ECO:0000256" key="4">
    <source>
        <dbReference type="ARBA" id="ARBA00023027"/>
    </source>
</evidence>
<feature type="domain" description="UBC core" evidence="6">
    <location>
        <begin position="1032"/>
        <end position="1214"/>
    </location>
</feature>
<dbReference type="PROSITE" id="PS50127">
    <property type="entry name" value="UBC_2"/>
    <property type="match status" value="1"/>
</dbReference>
<dbReference type="RefSeq" id="XP_046018214.1">
    <property type="nucleotide sequence ID" value="XM_046152212.1"/>
</dbReference>